<gene>
    <name evidence="1" type="primary">ORF10988</name>
</gene>
<feature type="non-terminal residue" evidence="1">
    <location>
        <position position="66"/>
    </location>
</feature>
<sequence>KLTDKEAMSLLHEEHESQLEYMSSGGLYQSNSDMRTTDFRGSNMSLDLTDVRFPDLKFKDRHLYTK</sequence>
<evidence type="ECO:0000313" key="1">
    <source>
        <dbReference type="EMBL" id="CEK50522.1"/>
    </source>
</evidence>
<name>A0A0B6Y2L6_9EUPU</name>
<organism evidence="1">
    <name type="scientific">Arion vulgaris</name>
    <dbReference type="NCBI Taxonomy" id="1028688"/>
    <lineage>
        <taxon>Eukaryota</taxon>
        <taxon>Metazoa</taxon>
        <taxon>Spiralia</taxon>
        <taxon>Lophotrochozoa</taxon>
        <taxon>Mollusca</taxon>
        <taxon>Gastropoda</taxon>
        <taxon>Heterobranchia</taxon>
        <taxon>Euthyneura</taxon>
        <taxon>Panpulmonata</taxon>
        <taxon>Eupulmonata</taxon>
        <taxon>Stylommatophora</taxon>
        <taxon>Helicina</taxon>
        <taxon>Arionoidea</taxon>
        <taxon>Arionidae</taxon>
        <taxon>Arion</taxon>
    </lineage>
</organism>
<reference evidence="1" key="1">
    <citation type="submission" date="2014-12" db="EMBL/GenBank/DDBJ databases">
        <title>Insight into the proteome of Arion vulgaris.</title>
        <authorList>
            <person name="Aradska J."/>
            <person name="Bulat T."/>
            <person name="Smidak R."/>
            <person name="Sarate P."/>
            <person name="Gangsoo J."/>
            <person name="Sialana F."/>
            <person name="Bilban M."/>
            <person name="Lubec G."/>
        </authorList>
    </citation>
    <scope>NUCLEOTIDE SEQUENCE</scope>
    <source>
        <tissue evidence="1">Skin</tissue>
    </source>
</reference>
<accession>A0A0B6Y2L6</accession>
<dbReference type="EMBL" id="HACG01003657">
    <property type="protein sequence ID" value="CEK50522.1"/>
    <property type="molecule type" value="Transcribed_RNA"/>
</dbReference>
<proteinExistence type="predicted"/>
<feature type="non-terminal residue" evidence="1">
    <location>
        <position position="1"/>
    </location>
</feature>
<protein>
    <submittedName>
        <fullName evidence="1">Uncharacterized protein</fullName>
    </submittedName>
</protein>
<dbReference type="AlphaFoldDB" id="A0A0B6Y2L6"/>